<organism evidence="1 2">
    <name type="scientific">Hymenobacter cyanobacteriorum</name>
    <dbReference type="NCBI Taxonomy" id="2926463"/>
    <lineage>
        <taxon>Bacteria</taxon>
        <taxon>Pseudomonadati</taxon>
        <taxon>Bacteroidota</taxon>
        <taxon>Cytophagia</taxon>
        <taxon>Cytophagales</taxon>
        <taxon>Hymenobacteraceae</taxon>
        <taxon>Hymenobacter</taxon>
    </lineage>
</organism>
<protein>
    <submittedName>
        <fullName evidence="1">Uncharacterized protein</fullName>
    </submittedName>
</protein>
<evidence type="ECO:0000313" key="2">
    <source>
        <dbReference type="Proteomes" id="UP001139193"/>
    </source>
</evidence>
<accession>A0A9X1VIC0</accession>
<dbReference type="Proteomes" id="UP001139193">
    <property type="component" value="Unassembled WGS sequence"/>
</dbReference>
<comment type="caution">
    <text evidence="1">The sequence shown here is derived from an EMBL/GenBank/DDBJ whole genome shotgun (WGS) entry which is preliminary data.</text>
</comment>
<dbReference type="AlphaFoldDB" id="A0A9X1VIC0"/>
<dbReference type="EMBL" id="JALBGC010000006">
    <property type="protein sequence ID" value="MCI1189719.1"/>
    <property type="molecule type" value="Genomic_DNA"/>
</dbReference>
<dbReference type="RefSeq" id="WP_241937933.1">
    <property type="nucleotide sequence ID" value="NZ_JALBGC010000006.1"/>
</dbReference>
<gene>
    <name evidence="1" type="ORF">MON38_20035</name>
</gene>
<keyword evidence="2" id="KW-1185">Reference proteome</keyword>
<evidence type="ECO:0000313" key="1">
    <source>
        <dbReference type="EMBL" id="MCI1189719.1"/>
    </source>
</evidence>
<reference evidence="1" key="1">
    <citation type="submission" date="2022-03" db="EMBL/GenBank/DDBJ databases">
        <title>Bacterial whole genome sequence for Hymenobacter sp. DH14.</title>
        <authorList>
            <person name="Le V."/>
        </authorList>
    </citation>
    <scope>NUCLEOTIDE SEQUENCE</scope>
    <source>
        <strain evidence="1">DH14</strain>
    </source>
</reference>
<sequence length="79" mass="8782">MHPEEFDYLIRRAAQAVRPSSEAEIEVGWQQLLTASAKMNSGMSREWRALICVDLPGPHGRLSAVERPDTSSLTGMLTQ</sequence>
<proteinExistence type="predicted"/>
<name>A0A9X1VIC0_9BACT</name>